<reference evidence="2" key="1">
    <citation type="submission" date="2015-09" db="EMBL/GenBank/DDBJ databases">
        <authorList>
            <consortium name="Pathogen Informatics"/>
        </authorList>
    </citation>
    <scope>NUCLEOTIDE SEQUENCE [LARGE SCALE GENOMIC DNA]</scope>
    <source>
        <strain evidence="2">Lake Konstanz</strain>
    </source>
</reference>
<feature type="non-terminal residue" evidence="1">
    <location>
        <position position="1"/>
    </location>
</feature>
<evidence type="ECO:0000313" key="2">
    <source>
        <dbReference type="Proteomes" id="UP000051952"/>
    </source>
</evidence>
<proteinExistence type="predicted"/>
<dbReference type="AlphaFoldDB" id="A0A0S4KFS1"/>
<dbReference type="OrthoDB" id="529273at2759"/>
<evidence type="ECO:0000313" key="1">
    <source>
        <dbReference type="EMBL" id="CUI14447.1"/>
    </source>
</evidence>
<dbReference type="EMBL" id="CYKH01001118">
    <property type="protein sequence ID" value="CUI14447.1"/>
    <property type="molecule type" value="Genomic_DNA"/>
</dbReference>
<organism evidence="1 2">
    <name type="scientific">Bodo saltans</name>
    <name type="common">Flagellated protozoan</name>
    <dbReference type="NCBI Taxonomy" id="75058"/>
    <lineage>
        <taxon>Eukaryota</taxon>
        <taxon>Discoba</taxon>
        <taxon>Euglenozoa</taxon>
        <taxon>Kinetoplastea</taxon>
        <taxon>Metakinetoplastina</taxon>
        <taxon>Eubodonida</taxon>
        <taxon>Bodonidae</taxon>
        <taxon>Bodo</taxon>
    </lineage>
</organism>
<gene>
    <name evidence="1" type="ORF">BSAL_88690</name>
</gene>
<name>A0A0S4KFS1_BODSA</name>
<dbReference type="VEuPathDB" id="TriTrypDB:BSAL_88690"/>
<protein>
    <submittedName>
        <fullName evidence="1">Uncharacterized protein</fullName>
    </submittedName>
</protein>
<dbReference type="Proteomes" id="UP000051952">
    <property type="component" value="Unassembled WGS sequence"/>
</dbReference>
<accession>A0A0S4KFS1</accession>
<sequence>RELGFATQRIYFEEHSYEAQFTAMRSADVFLSVHGAALTWLLFLDTLGPNAFCRSVIEMMVTLPERYIPFYIHEATLSNVSHFRVRKPEVTLFNVSKRERAILESKRNPFRMMLKSQSLSYDLEAVKVTLHEAAQRRRLCAS</sequence>
<keyword evidence="2" id="KW-1185">Reference proteome</keyword>